<dbReference type="InterPro" id="IPR001764">
    <property type="entry name" value="Glyco_hydro_3_N"/>
</dbReference>
<dbReference type="GeneID" id="30026706"/>
<evidence type="ECO:0000256" key="2">
    <source>
        <dbReference type="ARBA" id="ARBA00005336"/>
    </source>
</evidence>
<organism evidence="9 10">
    <name type="scientific">Metschnikowia bicuspidata var. bicuspidata NRRL YB-4993</name>
    <dbReference type="NCBI Taxonomy" id="869754"/>
    <lineage>
        <taxon>Eukaryota</taxon>
        <taxon>Fungi</taxon>
        <taxon>Dikarya</taxon>
        <taxon>Ascomycota</taxon>
        <taxon>Saccharomycotina</taxon>
        <taxon>Pichiomycetes</taxon>
        <taxon>Metschnikowiaceae</taxon>
        <taxon>Metschnikowia</taxon>
    </lineage>
</organism>
<evidence type="ECO:0000259" key="8">
    <source>
        <dbReference type="Pfam" id="PF14310"/>
    </source>
</evidence>
<feature type="domain" description="Glycoside hydrolase family 3 N-terminal" evidence="6">
    <location>
        <begin position="1"/>
        <end position="90"/>
    </location>
</feature>
<comment type="catalytic activity">
    <reaction evidence="1">
        <text>Hydrolysis of terminal, non-reducing beta-D-glucosyl residues with release of beta-D-glucose.</text>
        <dbReference type="EC" id="3.2.1.21"/>
    </reaction>
</comment>
<keyword evidence="10" id="KW-1185">Reference proteome</keyword>
<dbReference type="InterPro" id="IPR013783">
    <property type="entry name" value="Ig-like_fold"/>
</dbReference>
<proteinExistence type="inferred from homology"/>
<keyword evidence="4" id="KW-0378">Hydrolase</keyword>
<dbReference type="SUPFAM" id="SSF56988">
    <property type="entry name" value="Anthrax protective antigen"/>
    <property type="match status" value="1"/>
</dbReference>
<evidence type="ECO:0000313" key="9">
    <source>
        <dbReference type="EMBL" id="OBA24119.1"/>
    </source>
</evidence>
<dbReference type="Pfam" id="PF00933">
    <property type="entry name" value="Glyco_hydro_3"/>
    <property type="match status" value="1"/>
</dbReference>
<keyword evidence="5" id="KW-0326">Glycosidase</keyword>
<evidence type="ECO:0000256" key="4">
    <source>
        <dbReference type="ARBA" id="ARBA00022801"/>
    </source>
</evidence>
<evidence type="ECO:0000256" key="5">
    <source>
        <dbReference type="ARBA" id="ARBA00023295"/>
    </source>
</evidence>
<dbReference type="PANTHER" id="PTHR42715">
    <property type="entry name" value="BETA-GLUCOSIDASE"/>
    <property type="match status" value="1"/>
</dbReference>
<dbReference type="InterPro" id="IPR036962">
    <property type="entry name" value="Glyco_hydro_3_N_sf"/>
</dbReference>
<evidence type="ECO:0000259" key="7">
    <source>
        <dbReference type="Pfam" id="PF07691"/>
    </source>
</evidence>
<gene>
    <name evidence="9" type="ORF">METBIDRAFT_10289</name>
</gene>
<comment type="similarity">
    <text evidence="2">Belongs to the glycosyl hydrolase 3 family.</text>
</comment>
<dbReference type="InterPro" id="IPR011658">
    <property type="entry name" value="PA14_dom"/>
</dbReference>
<evidence type="ECO:0000259" key="6">
    <source>
        <dbReference type="Pfam" id="PF00933"/>
    </source>
</evidence>
<dbReference type="EC" id="3.2.1.21" evidence="3"/>
<dbReference type="InterPro" id="IPR050288">
    <property type="entry name" value="Cellulose_deg_GH3"/>
</dbReference>
<evidence type="ECO:0000313" key="10">
    <source>
        <dbReference type="Proteomes" id="UP000092555"/>
    </source>
</evidence>
<dbReference type="Gene3D" id="2.60.40.10">
    <property type="entry name" value="Immunoglobulins"/>
    <property type="match status" value="1"/>
</dbReference>
<evidence type="ECO:0000256" key="1">
    <source>
        <dbReference type="ARBA" id="ARBA00000448"/>
    </source>
</evidence>
<dbReference type="InterPro" id="IPR017853">
    <property type="entry name" value="GH"/>
</dbReference>
<protein>
    <recommendedName>
        <fullName evidence="3">beta-glucosidase</fullName>
        <ecNumber evidence="3">3.2.1.21</ecNumber>
    </recommendedName>
</protein>
<dbReference type="Proteomes" id="UP000092555">
    <property type="component" value="Unassembled WGS sequence"/>
</dbReference>
<accession>A0A1A0HIY5</accession>
<dbReference type="SUPFAM" id="SSF51445">
    <property type="entry name" value="(Trans)glycosidases"/>
    <property type="match status" value="1"/>
</dbReference>
<dbReference type="Pfam" id="PF07691">
    <property type="entry name" value="PA14"/>
    <property type="match status" value="1"/>
</dbReference>
<dbReference type="STRING" id="869754.A0A1A0HIY5"/>
<dbReference type="GO" id="GO:0009251">
    <property type="term" value="P:glucan catabolic process"/>
    <property type="evidence" value="ECO:0007669"/>
    <property type="project" value="TreeGrafter"/>
</dbReference>
<evidence type="ECO:0000256" key="3">
    <source>
        <dbReference type="ARBA" id="ARBA00012744"/>
    </source>
</evidence>
<feature type="domain" description="PA14" evidence="7">
    <location>
        <begin position="204"/>
        <end position="278"/>
    </location>
</feature>
<dbReference type="PANTHER" id="PTHR42715:SF27">
    <property type="entry name" value="BETA-GLUCOSIDASE-RELATED"/>
    <property type="match status" value="1"/>
</dbReference>
<name>A0A1A0HIY5_9ASCO</name>
<feature type="domain" description="Fibronectin type III-like" evidence="8">
    <location>
        <begin position="393"/>
        <end position="448"/>
    </location>
</feature>
<dbReference type="OrthoDB" id="47059at2759"/>
<dbReference type="Gene3D" id="3.20.20.300">
    <property type="entry name" value="Glycoside hydrolase, family 3, N-terminal domain"/>
    <property type="match status" value="1"/>
</dbReference>
<comment type="caution">
    <text evidence="9">The sequence shown here is derived from an EMBL/GenBank/DDBJ whole genome shotgun (WGS) entry which is preliminary data.</text>
</comment>
<dbReference type="AlphaFoldDB" id="A0A1A0HIY5"/>
<dbReference type="RefSeq" id="XP_018714600.1">
    <property type="nucleotide sequence ID" value="XM_018853730.1"/>
</dbReference>
<dbReference type="EMBL" id="LXTC01000001">
    <property type="protein sequence ID" value="OBA24119.1"/>
    <property type="molecule type" value="Genomic_DNA"/>
</dbReference>
<reference evidence="9 10" key="1">
    <citation type="submission" date="2016-05" db="EMBL/GenBank/DDBJ databases">
        <title>Comparative genomics of biotechnologically important yeasts.</title>
        <authorList>
            <consortium name="DOE Joint Genome Institute"/>
            <person name="Riley R."/>
            <person name="Haridas S."/>
            <person name="Wolfe K.H."/>
            <person name="Lopes M.R."/>
            <person name="Hittinger C.T."/>
            <person name="Goker M."/>
            <person name="Salamov A."/>
            <person name="Wisecaver J."/>
            <person name="Long T.M."/>
            <person name="Aerts A.L."/>
            <person name="Barry K."/>
            <person name="Choi C."/>
            <person name="Clum A."/>
            <person name="Coughlan A.Y."/>
            <person name="Deshpande S."/>
            <person name="Douglass A.P."/>
            <person name="Hanson S.J."/>
            <person name="Klenk H.-P."/>
            <person name="LaButti K."/>
            <person name="Lapidus A."/>
            <person name="Lindquist E."/>
            <person name="Lipzen A."/>
            <person name="Meier-kolthoff J.P."/>
            <person name="Ohm R.A."/>
            <person name="Otillar R.P."/>
            <person name="Pangilinan J."/>
            <person name="Peng Y."/>
            <person name="Rokas A."/>
            <person name="Rosa C.A."/>
            <person name="Scheuner C."/>
            <person name="Sibirny A.A."/>
            <person name="Slot J.C."/>
            <person name="Stielow J.B."/>
            <person name="Sun H."/>
            <person name="Kurtzman C.P."/>
            <person name="Blackwell M."/>
            <person name="Grigoriev I.V."/>
            <person name="Jeffries T.W."/>
        </authorList>
    </citation>
    <scope>NUCLEOTIDE SEQUENCE [LARGE SCALE GENOMIC DNA]</scope>
    <source>
        <strain evidence="9 10">NRRL YB-4993</strain>
    </source>
</reference>
<dbReference type="InterPro" id="IPR026891">
    <property type="entry name" value="Fn3-like"/>
</dbReference>
<sequence length="479" mass="53565">MTAYNRVNGEHLSQSKKLLQKVLRQDWKWNGMVMSNWYGVYSMKESTDAGLYLEMPGPTRFRELVQTSHVVVWNEIHMEIIDGNVRHVLQFVNDCLGAKISKAQAESKSTDPAVSQLLINNAGESIVLLENEDNILPLSAEKTPGNEAIALLGPNFKAKRNSTGGPACFSARYTITPTKRPKGSECHIPCKCPGAQHRGLIEERSVATTKIVLSEYRTEKLPAGQQLFYVDFEGYYIPEETVEYQFGCSCLGTEQMFLDGELIVDNKTSKVKGDAFVMGMGTRKSAQKLSWEEAGRGGTRVFWNRGQVHRAGSFGRGRDGPKKADKVVLVTGLSKEHESEGYYEKIGTHPSYAFGHGFSYTTFELGVPDIILGEDDVRVSVKVTNTGKVAGDEVVHFYVELTSPNIIRPKKELKDFAKSKWALGESKVVSVKLPTLDVTSYWNSYKNKGHLQSDCGYVFQQDHRPCTLTLSDYWDWDVS</sequence>
<dbReference type="Pfam" id="PF14310">
    <property type="entry name" value="Fn3-like"/>
    <property type="match status" value="1"/>
</dbReference>
<dbReference type="Gene3D" id="2.60.120.260">
    <property type="entry name" value="Galactose-binding domain-like"/>
    <property type="match status" value="1"/>
</dbReference>
<dbReference type="GO" id="GO:0008422">
    <property type="term" value="F:beta-glucosidase activity"/>
    <property type="evidence" value="ECO:0007669"/>
    <property type="project" value="UniProtKB-EC"/>
</dbReference>